<proteinExistence type="predicted"/>
<evidence type="ECO:0000313" key="5">
    <source>
        <dbReference type="Proteomes" id="UP000636800"/>
    </source>
</evidence>
<organism evidence="4 6">
    <name type="scientific">Vanilla planifolia</name>
    <name type="common">Vanilla</name>
    <dbReference type="NCBI Taxonomy" id="51239"/>
    <lineage>
        <taxon>Eukaryota</taxon>
        <taxon>Viridiplantae</taxon>
        <taxon>Streptophyta</taxon>
        <taxon>Embryophyta</taxon>
        <taxon>Tracheophyta</taxon>
        <taxon>Spermatophyta</taxon>
        <taxon>Magnoliopsida</taxon>
        <taxon>Liliopsida</taxon>
        <taxon>Asparagales</taxon>
        <taxon>Orchidaceae</taxon>
        <taxon>Vanilloideae</taxon>
        <taxon>Vanilleae</taxon>
        <taxon>Vanilla</taxon>
    </lineage>
</organism>
<dbReference type="EMBL" id="JADCNM010000011">
    <property type="protein sequence ID" value="KAG0462876.1"/>
    <property type="molecule type" value="Genomic_DNA"/>
</dbReference>
<dbReference type="InterPro" id="IPR040361">
    <property type="entry name" value="TPD1"/>
</dbReference>
<dbReference type="Pfam" id="PF24068">
    <property type="entry name" value="TPD1_C"/>
    <property type="match status" value="1"/>
</dbReference>
<dbReference type="OrthoDB" id="603213at2759"/>
<evidence type="ECO:0000256" key="2">
    <source>
        <dbReference type="SAM" id="SignalP"/>
    </source>
</evidence>
<dbReference type="PANTHER" id="PTHR33184:SF72">
    <property type="entry name" value="BETA-1,3-N-ACETYLGLUCOSAMINYLTRANSFERASE FAMILY PROTEIN"/>
    <property type="match status" value="1"/>
</dbReference>
<keyword evidence="5" id="KW-1185">Reference proteome</keyword>
<evidence type="ECO:0000313" key="3">
    <source>
        <dbReference type="EMBL" id="KAG0461393.1"/>
    </source>
</evidence>
<gene>
    <name evidence="4" type="ORF">HPP92_021352</name>
    <name evidence="3" type="ORF">HPP92_021690</name>
</gene>
<dbReference type="EMBL" id="JADCNL010000011">
    <property type="protein sequence ID" value="KAG0461393.1"/>
    <property type="molecule type" value="Genomic_DNA"/>
</dbReference>
<evidence type="ECO:0000313" key="6">
    <source>
        <dbReference type="Proteomes" id="UP000639772"/>
    </source>
</evidence>
<dbReference type="Proteomes" id="UP000639772">
    <property type="component" value="Chromosome 11"/>
</dbReference>
<feature type="signal peptide" evidence="2">
    <location>
        <begin position="1"/>
        <end position="23"/>
    </location>
</feature>
<dbReference type="GO" id="GO:0001709">
    <property type="term" value="P:cell fate determination"/>
    <property type="evidence" value="ECO:0007669"/>
    <property type="project" value="TreeGrafter"/>
</dbReference>
<accession>A0A835PYJ2</accession>
<keyword evidence="1 2" id="KW-0732">Signal</keyword>
<reference evidence="5 6" key="1">
    <citation type="journal article" date="2020" name="Nat. Food">
        <title>A phased Vanilla planifolia genome enables genetic improvement of flavour and production.</title>
        <authorList>
            <person name="Hasing T."/>
            <person name="Tang H."/>
            <person name="Brym M."/>
            <person name="Khazi F."/>
            <person name="Huang T."/>
            <person name="Chambers A.H."/>
        </authorList>
    </citation>
    <scope>NUCLEOTIDE SEQUENCE [LARGE SCALE GENOMIC DNA]</scope>
    <source>
        <tissue evidence="4">Leaf</tissue>
    </source>
</reference>
<dbReference type="PANTHER" id="PTHR33184">
    <property type="entry name" value="PROTEIN TAPETUM DETERMINANT 1-LIKE-RELATED"/>
    <property type="match status" value="1"/>
</dbReference>
<evidence type="ECO:0008006" key="7">
    <source>
        <dbReference type="Google" id="ProtNLM"/>
    </source>
</evidence>
<evidence type="ECO:0000256" key="1">
    <source>
        <dbReference type="ARBA" id="ARBA00022729"/>
    </source>
</evidence>
<sequence>MAAFLRLLSAVAALCALSCGARAAQCGISDIAIHQARTGGIVEGKPEYEVLVSNHCHCPQSQVVVRCYGLSSVEEVDPLSIRPVDGELCLLGGGRPIAPGMPVRFKYAWMTPQDFPLVRSRISC</sequence>
<feature type="chain" id="PRO_5036418085" description="LGC1" evidence="2">
    <location>
        <begin position="24"/>
        <end position="124"/>
    </location>
</feature>
<protein>
    <recommendedName>
        <fullName evidence="7">LGC1</fullName>
    </recommendedName>
</protein>
<comment type="caution">
    <text evidence="4">The sequence shown here is derived from an EMBL/GenBank/DDBJ whole genome shotgun (WGS) entry which is preliminary data.</text>
</comment>
<name>A0A835PYJ2_VANPL</name>
<evidence type="ECO:0000313" key="4">
    <source>
        <dbReference type="EMBL" id="KAG0462876.1"/>
    </source>
</evidence>
<dbReference type="AlphaFoldDB" id="A0A835PYJ2"/>
<dbReference type="Proteomes" id="UP000636800">
    <property type="component" value="Chromosome 11"/>
</dbReference>